<evidence type="ECO:0000256" key="3">
    <source>
        <dbReference type="ARBA" id="ARBA00022679"/>
    </source>
</evidence>
<dbReference type="InterPro" id="IPR050482">
    <property type="entry name" value="Sensor_HK_TwoCompSys"/>
</dbReference>
<feature type="domain" description="Histidine kinase" evidence="7">
    <location>
        <begin position="381"/>
        <end position="471"/>
    </location>
</feature>
<keyword evidence="9" id="KW-1185">Reference proteome</keyword>
<dbReference type="PANTHER" id="PTHR24421">
    <property type="entry name" value="NITRATE/NITRITE SENSOR PROTEIN NARX-RELATED"/>
    <property type="match status" value="1"/>
</dbReference>
<reference evidence="8 9" key="1">
    <citation type="submission" date="2018-09" db="EMBL/GenBank/DDBJ databases">
        <title>Complete genome sequence of Euzebya sp. DY32-46 isolated from seawater of Pacific Ocean.</title>
        <authorList>
            <person name="Xu L."/>
            <person name="Wu Y.-H."/>
            <person name="Xu X.-W."/>
        </authorList>
    </citation>
    <scope>NUCLEOTIDE SEQUENCE [LARGE SCALE GENOMIC DNA]</scope>
    <source>
        <strain evidence="8 9">DY32-46</strain>
    </source>
</reference>
<evidence type="ECO:0000256" key="5">
    <source>
        <dbReference type="ARBA" id="ARBA00023012"/>
    </source>
</evidence>
<evidence type="ECO:0000259" key="7">
    <source>
        <dbReference type="PROSITE" id="PS50109"/>
    </source>
</evidence>
<dbReference type="CDD" id="cd16917">
    <property type="entry name" value="HATPase_UhpB-NarQ-NarX-like"/>
    <property type="match status" value="1"/>
</dbReference>
<dbReference type="SMART" id="SM00387">
    <property type="entry name" value="HATPase_c"/>
    <property type="match status" value="1"/>
</dbReference>
<dbReference type="Proteomes" id="UP000264006">
    <property type="component" value="Chromosome"/>
</dbReference>
<comment type="catalytic activity">
    <reaction evidence="1">
        <text>ATP + protein L-histidine = ADP + protein N-phospho-L-histidine.</text>
        <dbReference type="EC" id="2.7.13.3"/>
    </reaction>
</comment>
<feature type="transmembrane region" description="Helical" evidence="6">
    <location>
        <begin position="63"/>
        <end position="85"/>
    </location>
</feature>
<dbReference type="InterPro" id="IPR005467">
    <property type="entry name" value="His_kinase_dom"/>
</dbReference>
<dbReference type="PROSITE" id="PS50109">
    <property type="entry name" value="HIS_KIN"/>
    <property type="match status" value="1"/>
</dbReference>
<dbReference type="InterPro" id="IPR003594">
    <property type="entry name" value="HATPase_dom"/>
</dbReference>
<dbReference type="Pfam" id="PF02518">
    <property type="entry name" value="HATPase_c"/>
    <property type="match status" value="1"/>
</dbReference>
<keyword evidence="6" id="KW-1133">Transmembrane helix</keyword>
<accession>A0A346XZC4</accession>
<sequence>MPPLPLSGWVWLSALSAIAVVAAAGIGVGPLVWLPWLVPVFLAAQFQLACRERGVAYLLEGNVGVLVLAATAIGPAGVALVSILGPIDAKELRGQGPLRRSVANRVVRALTGWTAAWVVLAGEASGPMVLPAALVAAAIVAEVMSMVLMGLTMWACGAAPAGAIVDLPSLRRAWLFAPWLLSFAVAAVAVLGDLHGIVVVGAAILSWAVFWIAGRSSQIQELGRVTLALRKAPIDEVVEQLDRVVFVEPLVGDRTTRLQVSRLLQVLREWDDTRGQLGAAEVLNERLAQAAARADQRERLRLGLALHDQVLPMLTLASWDADRPDAVRAHIGTAQELLRELLAALHASDGADLRDRLALQVESLGLQGRTTICVAGTGPPADESRIMELAAGMLANAAAYTTGPVRVSVVFRNGLVQLAVEDSGPGWDGTVEPGHGLALLRARVESLCGTLSVVTGPDRGTTVRIRIPTGGDGTSGC</sequence>
<proteinExistence type="predicted"/>
<dbReference type="GO" id="GO:0000160">
    <property type="term" value="P:phosphorelay signal transduction system"/>
    <property type="evidence" value="ECO:0007669"/>
    <property type="project" value="UniProtKB-KW"/>
</dbReference>
<feature type="transmembrane region" description="Helical" evidence="6">
    <location>
        <begin position="197"/>
        <end position="214"/>
    </location>
</feature>
<keyword evidence="3" id="KW-0808">Transferase</keyword>
<dbReference type="SUPFAM" id="SSF55874">
    <property type="entry name" value="ATPase domain of HSP90 chaperone/DNA topoisomerase II/histidine kinase"/>
    <property type="match status" value="1"/>
</dbReference>
<dbReference type="KEGG" id="euz:DVS28_a2892"/>
<evidence type="ECO:0000313" key="9">
    <source>
        <dbReference type="Proteomes" id="UP000264006"/>
    </source>
</evidence>
<dbReference type="PANTHER" id="PTHR24421:SF10">
    <property type="entry name" value="NITRATE_NITRITE SENSOR PROTEIN NARQ"/>
    <property type="match status" value="1"/>
</dbReference>
<evidence type="ECO:0000313" key="8">
    <source>
        <dbReference type="EMBL" id="AXV07571.1"/>
    </source>
</evidence>
<protein>
    <recommendedName>
        <fullName evidence="2">histidine kinase</fullName>
        <ecNumber evidence="2">2.7.13.3</ecNumber>
    </recommendedName>
</protein>
<keyword evidence="4 8" id="KW-0418">Kinase</keyword>
<evidence type="ECO:0000256" key="6">
    <source>
        <dbReference type="SAM" id="Phobius"/>
    </source>
</evidence>
<dbReference type="AlphaFoldDB" id="A0A346XZC4"/>
<evidence type="ECO:0000256" key="4">
    <source>
        <dbReference type="ARBA" id="ARBA00022777"/>
    </source>
</evidence>
<dbReference type="InterPro" id="IPR036890">
    <property type="entry name" value="HATPase_C_sf"/>
</dbReference>
<organism evidence="8 9">
    <name type="scientific">Euzebya pacifica</name>
    <dbReference type="NCBI Taxonomy" id="1608957"/>
    <lineage>
        <taxon>Bacteria</taxon>
        <taxon>Bacillati</taxon>
        <taxon>Actinomycetota</taxon>
        <taxon>Nitriliruptoria</taxon>
        <taxon>Euzebyales</taxon>
    </lineage>
</organism>
<dbReference type="EMBL" id="CP031165">
    <property type="protein sequence ID" value="AXV07571.1"/>
    <property type="molecule type" value="Genomic_DNA"/>
</dbReference>
<dbReference type="GO" id="GO:0004673">
    <property type="term" value="F:protein histidine kinase activity"/>
    <property type="evidence" value="ECO:0007669"/>
    <property type="project" value="UniProtKB-EC"/>
</dbReference>
<feature type="transmembrane region" description="Helical" evidence="6">
    <location>
        <begin position="173"/>
        <end position="191"/>
    </location>
</feature>
<keyword evidence="5" id="KW-0902">Two-component regulatory system</keyword>
<keyword evidence="6" id="KW-0812">Transmembrane</keyword>
<keyword evidence="6" id="KW-0472">Membrane</keyword>
<evidence type="ECO:0000256" key="1">
    <source>
        <dbReference type="ARBA" id="ARBA00000085"/>
    </source>
</evidence>
<dbReference type="EC" id="2.7.13.3" evidence="2"/>
<gene>
    <name evidence="8" type="ORF">DVS28_a2892</name>
</gene>
<dbReference type="Gene3D" id="3.30.565.10">
    <property type="entry name" value="Histidine kinase-like ATPase, C-terminal domain"/>
    <property type="match status" value="1"/>
</dbReference>
<evidence type="ECO:0000256" key="2">
    <source>
        <dbReference type="ARBA" id="ARBA00012438"/>
    </source>
</evidence>
<name>A0A346XZC4_9ACTN</name>